<keyword evidence="2" id="KW-1185">Reference proteome</keyword>
<dbReference type="EMBL" id="CP042905">
    <property type="protein sequence ID" value="QEE15654.1"/>
    <property type="molecule type" value="Genomic_DNA"/>
</dbReference>
<dbReference type="GeneID" id="41329475"/>
<reference evidence="1 2" key="1">
    <citation type="journal article" date="2020" name="Nature">
        <title>Isolation of an archaeon at the prokaryote-eukaryote interface.</title>
        <authorList>
            <person name="Imachi H."/>
            <person name="Nobu M.K."/>
            <person name="Nakahara N."/>
            <person name="Morono Y."/>
            <person name="Ogawara M."/>
            <person name="Takaki Y."/>
            <person name="Takano Y."/>
            <person name="Uematsu K."/>
            <person name="Ikuta T."/>
            <person name="Ito M."/>
            <person name="Matsui Y."/>
            <person name="Miyazaki M."/>
            <person name="Murata K."/>
            <person name="Saito Y."/>
            <person name="Sakai S."/>
            <person name="Song C."/>
            <person name="Tasumi E."/>
            <person name="Yamanaka Y."/>
            <person name="Yamaguchi T."/>
            <person name="Kamagata Y."/>
            <person name="Tamaki H."/>
            <person name="Takai K."/>
        </authorList>
    </citation>
    <scope>NUCLEOTIDE SEQUENCE [LARGE SCALE GENOMIC DNA]</scope>
    <source>
        <strain evidence="1 2">MK-D1</strain>
    </source>
</reference>
<protein>
    <recommendedName>
        <fullName evidence="3">Transcription regulator TrmB C-terminal domain-containing protein</fullName>
    </recommendedName>
</protein>
<dbReference type="RefSeq" id="WP_147662556.1">
    <property type="nucleotide sequence ID" value="NZ_CP042905.2"/>
</dbReference>
<sequence length="172" mass="19546">MSLLRAENIKLRTKVEDLENRLLNLVGTIKIFTGGMPGNEHIMNNNIAEIITNATDLKIVAPYITNEYAMILKDRAMNGIKVQIVLNDRRMWPAKFVDIYDEIKVTNGIDLINNPNVKYLLVWSPKTALFTSGPLDKDSLMNTVLIGTLINEKGKINELLKIFQLMLPSFMR</sequence>
<evidence type="ECO:0000313" key="2">
    <source>
        <dbReference type="Proteomes" id="UP000321408"/>
    </source>
</evidence>
<evidence type="ECO:0008006" key="3">
    <source>
        <dbReference type="Google" id="ProtNLM"/>
    </source>
</evidence>
<organism evidence="1 2">
    <name type="scientific">Promethearchaeum syntrophicum</name>
    <dbReference type="NCBI Taxonomy" id="2594042"/>
    <lineage>
        <taxon>Archaea</taxon>
        <taxon>Promethearchaeati</taxon>
        <taxon>Promethearchaeota</taxon>
        <taxon>Promethearchaeia</taxon>
        <taxon>Promethearchaeales</taxon>
        <taxon>Promethearchaeaceae</taxon>
        <taxon>Promethearchaeum</taxon>
    </lineage>
</organism>
<gene>
    <name evidence="1" type="ORF">DSAG12_01481</name>
</gene>
<dbReference type="Proteomes" id="UP000321408">
    <property type="component" value="Chromosome"/>
</dbReference>
<dbReference type="KEGG" id="psyt:DSAG12_01481"/>
<evidence type="ECO:0000313" key="1">
    <source>
        <dbReference type="EMBL" id="QEE15654.1"/>
    </source>
</evidence>
<reference evidence="1 2" key="2">
    <citation type="journal article" date="2024" name="Int. J. Syst. Evol. Microbiol.">
        <title>Promethearchaeum syntrophicum gen. nov., sp. nov., an anaerobic, obligately syntrophic archaeon, the first isolate of the lineage 'Asgard' archaea, and proposal of the new archaeal phylum Promethearchaeota phyl. nov. and kingdom Promethearchaeati regn. nov.</title>
        <authorList>
            <person name="Imachi H."/>
            <person name="Nobu M.K."/>
            <person name="Kato S."/>
            <person name="Takaki Y."/>
            <person name="Miyazaki M."/>
            <person name="Miyata M."/>
            <person name="Ogawara M."/>
            <person name="Saito Y."/>
            <person name="Sakai S."/>
            <person name="Tahara Y.O."/>
            <person name="Takano Y."/>
            <person name="Tasumi E."/>
            <person name="Uematsu K."/>
            <person name="Yoshimura T."/>
            <person name="Itoh T."/>
            <person name="Ohkuma M."/>
            <person name="Takai K."/>
        </authorList>
    </citation>
    <scope>NUCLEOTIDE SEQUENCE [LARGE SCALE GENOMIC DNA]</scope>
    <source>
        <strain evidence="1 2">MK-D1</strain>
    </source>
</reference>
<proteinExistence type="predicted"/>
<accession>A0A5B9D951</accession>
<name>A0A5B9D951_9ARCH</name>
<dbReference type="AlphaFoldDB" id="A0A5B9D951"/>